<dbReference type="PROSITE" id="PS50928">
    <property type="entry name" value="ABC_TM1"/>
    <property type="match status" value="1"/>
</dbReference>
<dbReference type="OrthoDB" id="9805855at2"/>
<gene>
    <name evidence="9" type="ORF">C0081_06070</name>
</gene>
<comment type="caution">
    <text evidence="9">The sequence shown here is derived from an EMBL/GenBank/DDBJ whole genome shotgun (WGS) entry which is preliminary data.</text>
</comment>
<feature type="transmembrane region" description="Helical" evidence="7">
    <location>
        <begin position="235"/>
        <end position="257"/>
    </location>
</feature>
<dbReference type="Gene3D" id="1.10.3720.10">
    <property type="entry name" value="MetI-like"/>
    <property type="match status" value="1"/>
</dbReference>
<feature type="transmembrane region" description="Helical" evidence="7">
    <location>
        <begin position="182"/>
        <end position="200"/>
    </location>
</feature>
<dbReference type="GO" id="GO:0071916">
    <property type="term" value="F:dipeptide transmembrane transporter activity"/>
    <property type="evidence" value="ECO:0007669"/>
    <property type="project" value="TreeGrafter"/>
</dbReference>
<dbReference type="Pfam" id="PF19300">
    <property type="entry name" value="BPD_transp_1_N"/>
    <property type="match status" value="1"/>
</dbReference>
<dbReference type="Pfam" id="PF00528">
    <property type="entry name" value="BPD_transp_1"/>
    <property type="match status" value="1"/>
</dbReference>
<evidence type="ECO:0000256" key="7">
    <source>
        <dbReference type="RuleBase" id="RU363032"/>
    </source>
</evidence>
<dbReference type="CDD" id="cd06261">
    <property type="entry name" value="TM_PBP2"/>
    <property type="match status" value="1"/>
</dbReference>
<dbReference type="GO" id="GO:0005886">
    <property type="term" value="C:plasma membrane"/>
    <property type="evidence" value="ECO:0007669"/>
    <property type="project" value="UniProtKB-SubCell"/>
</dbReference>
<dbReference type="RefSeq" id="WP_101532925.1">
    <property type="nucleotide sequence ID" value="NZ_JBFHIU010000017.1"/>
</dbReference>
<evidence type="ECO:0000256" key="3">
    <source>
        <dbReference type="ARBA" id="ARBA00022475"/>
    </source>
</evidence>
<sequence length="317" mass="34633">MIIYTLRRLASLCLTLIAASLFVFAVMEVLPGDPAELILGINGQEDTLAALREQLGLNAPLVERYWIWITGMLAGDFGTSYTYSVPVTELIGERLSVSLPLALIALLLSTLIAIPLGILAASNHNKWPDISLIGATQLGIAIPNFWFAMLLVMVFAVTLRWFPSGGFPGWDAGLLPSLKALLLPAIALALPQASILVRIMRSSMLEVMHEDYMRTARAKGLTFNQTLNRHGLRNALIPVVTILGLQFSFLLAGTVIIENVFSLPGLGRLVFQAINQRDLITVKAVIVLLVATVITVNFLVDLTYAIIDPRLHKRRAS</sequence>
<evidence type="ECO:0000256" key="4">
    <source>
        <dbReference type="ARBA" id="ARBA00022692"/>
    </source>
</evidence>
<dbReference type="InterPro" id="IPR000515">
    <property type="entry name" value="MetI-like"/>
</dbReference>
<feature type="transmembrane region" description="Helical" evidence="7">
    <location>
        <begin position="142"/>
        <end position="162"/>
    </location>
</feature>
<evidence type="ECO:0000313" key="9">
    <source>
        <dbReference type="EMBL" id="PLW78017.1"/>
    </source>
</evidence>
<evidence type="ECO:0000256" key="2">
    <source>
        <dbReference type="ARBA" id="ARBA00022448"/>
    </source>
</evidence>
<feature type="domain" description="ABC transmembrane type-1" evidence="8">
    <location>
        <begin position="95"/>
        <end position="300"/>
    </location>
</feature>
<name>A0A2N5XU81_9HYPH</name>
<dbReference type="Proteomes" id="UP000234881">
    <property type="component" value="Unassembled WGS sequence"/>
</dbReference>
<evidence type="ECO:0000256" key="6">
    <source>
        <dbReference type="ARBA" id="ARBA00023136"/>
    </source>
</evidence>
<keyword evidence="10" id="KW-1185">Reference proteome</keyword>
<keyword evidence="2 7" id="KW-0813">Transport</keyword>
<evidence type="ECO:0000256" key="5">
    <source>
        <dbReference type="ARBA" id="ARBA00022989"/>
    </source>
</evidence>
<dbReference type="PANTHER" id="PTHR43163:SF6">
    <property type="entry name" value="DIPEPTIDE TRANSPORT SYSTEM PERMEASE PROTEIN DPPB-RELATED"/>
    <property type="match status" value="1"/>
</dbReference>
<evidence type="ECO:0000256" key="1">
    <source>
        <dbReference type="ARBA" id="ARBA00004651"/>
    </source>
</evidence>
<keyword evidence="3" id="KW-1003">Cell membrane</keyword>
<comment type="similarity">
    <text evidence="7">Belongs to the binding-protein-dependent transport system permease family.</text>
</comment>
<evidence type="ECO:0000313" key="10">
    <source>
        <dbReference type="Proteomes" id="UP000234881"/>
    </source>
</evidence>
<dbReference type="InterPro" id="IPR045621">
    <property type="entry name" value="BPD_transp_1_N"/>
</dbReference>
<keyword evidence="5 7" id="KW-1133">Transmembrane helix</keyword>
<dbReference type="PANTHER" id="PTHR43163">
    <property type="entry name" value="DIPEPTIDE TRANSPORT SYSTEM PERMEASE PROTEIN DPPB-RELATED"/>
    <property type="match status" value="1"/>
</dbReference>
<reference evidence="9 10" key="1">
    <citation type="submission" date="2018-01" db="EMBL/GenBank/DDBJ databases">
        <title>The draft genome sequence of Cohaesibacter sp. H1304.</title>
        <authorList>
            <person name="Wang N.-N."/>
            <person name="Du Z.-J."/>
        </authorList>
    </citation>
    <scope>NUCLEOTIDE SEQUENCE [LARGE SCALE GENOMIC DNA]</scope>
    <source>
        <strain evidence="9 10">H1304</strain>
    </source>
</reference>
<feature type="transmembrane region" description="Helical" evidence="7">
    <location>
        <begin position="99"/>
        <end position="121"/>
    </location>
</feature>
<keyword evidence="4 7" id="KW-0812">Transmembrane</keyword>
<proteinExistence type="inferred from homology"/>
<dbReference type="SUPFAM" id="SSF161098">
    <property type="entry name" value="MetI-like"/>
    <property type="match status" value="1"/>
</dbReference>
<dbReference type="EMBL" id="PKUQ01000011">
    <property type="protein sequence ID" value="PLW78017.1"/>
    <property type="molecule type" value="Genomic_DNA"/>
</dbReference>
<feature type="transmembrane region" description="Helical" evidence="7">
    <location>
        <begin position="284"/>
        <end position="307"/>
    </location>
</feature>
<evidence type="ECO:0000259" key="8">
    <source>
        <dbReference type="PROSITE" id="PS50928"/>
    </source>
</evidence>
<comment type="subcellular location">
    <subcellularLocation>
        <location evidence="1 7">Cell membrane</location>
        <topology evidence="1 7">Multi-pass membrane protein</topology>
    </subcellularLocation>
</comment>
<protein>
    <submittedName>
        <fullName evidence="9">Peptide ABC transporter</fullName>
    </submittedName>
</protein>
<dbReference type="AlphaFoldDB" id="A0A2N5XU81"/>
<organism evidence="9 10">
    <name type="scientific">Cohaesibacter celericrescens</name>
    <dbReference type="NCBI Taxonomy" id="2067669"/>
    <lineage>
        <taxon>Bacteria</taxon>
        <taxon>Pseudomonadati</taxon>
        <taxon>Pseudomonadota</taxon>
        <taxon>Alphaproteobacteria</taxon>
        <taxon>Hyphomicrobiales</taxon>
        <taxon>Cohaesibacteraceae</taxon>
    </lineage>
</organism>
<dbReference type="InterPro" id="IPR035906">
    <property type="entry name" value="MetI-like_sf"/>
</dbReference>
<accession>A0A2N5XU81</accession>
<keyword evidence="6 7" id="KW-0472">Membrane</keyword>